<dbReference type="AlphaFoldDB" id="A0A9D2CQ46"/>
<proteinExistence type="predicted"/>
<protein>
    <submittedName>
        <fullName evidence="1">Uncharacterized protein</fullName>
    </submittedName>
</protein>
<name>A0A9D2CQ46_9MICC</name>
<sequence length="344" mass="38247">MPKYTIHGFLQEIGSVLLEASAFPQQPLNHTHQYWMLELPNSKTVAFSTHIFETVGAAQAHQLAPYESHSHRSVGGDETSAILVIASTITPRACEHLIQTGSSYIALDQGSAYLDGTFYGKKSIAQNSQKGHRPRSWNLYALARIHILSPQTPSQQELADILNISQPTVSRTYNLLRHTLKQYDDSASTTHKSDLLRWLEFAYPSRHDLVTSWFSPAPLVQQIKTIRQVLSSADISSAVAGVVAGDMYSPWKHPQTCLVLASKVTDLEEEGFFESSPEKATMQISIPADPTRFATARWWSQESELPGIYTDPVDTYLTLACSKESDIREATQILKTKILEGAMS</sequence>
<accession>A0A9D2CQ46</accession>
<comment type="caution">
    <text evidence="1">The sequence shown here is derived from an EMBL/GenBank/DDBJ whole genome shotgun (WGS) entry which is preliminary data.</text>
</comment>
<evidence type="ECO:0000313" key="2">
    <source>
        <dbReference type="Proteomes" id="UP000824134"/>
    </source>
</evidence>
<reference evidence="1" key="2">
    <citation type="submission" date="2021-04" db="EMBL/GenBank/DDBJ databases">
        <authorList>
            <person name="Gilroy R."/>
        </authorList>
    </citation>
    <scope>NUCLEOTIDE SEQUENCE</scope>
    <source>
        <strain evidence="1">ChiHjej12B11-9195</strain>
    </source>
</reference>
<dbReference type="Proteomes" id="UP000824134">
    <property type="component" value="Unassembled WGS sequence"/>
</dbReference>
<organism evidence="1 2">
    <name type="scientific">Candidatus Rothia avicola</name>
    <dbReference type="NCBI Taxonomy" id="2840478"/>
    <lineage>
        <taxon>Bacteria</taxon>
        <taxon>Bacillati</taxon>
        <taxon>Actinomycetota</taxon>
        <taxon>Actinomycetes</taxon>
        <taxon>Micrococcales</taxon>
        <taxon>Micrococcaceae</taxon>
        <taxon>Rothia</taxon>
    </lineage>
</organism>
<evidence type="ECO:0000313" key="1">
    <source>
        <dbReference type="EMBL" id="HIY94695.1"/>
    </source>
</evidence>
<reference evidence="1" key="1">
    <citation type="journal article" date="2021" name="PeerJ">
        <title>Extensive microbial diversity within the chicken gut microbiome revealed by metagenomics and culture.</title>
        <authorList>
            <person name="Gilroy R."/>
            <person name="Ravi A."/>
            <person name="Getino M."/>
            <person name="Pursley I."/>
            <person name="Horton D.L."/>
            <person name="Alikhan N.F."/>
            <person name="Baker D."/>
            <person name="Gharbi K."/>
            <person name="Hall N."/>
            <person name="Watson M."/>
            <person name="Adriaenssens E.M."/>
            <person name="Foster-Nyarko E."/>
            <person name="Jarju S."/>
            <person name="Secka A."/>
            <person name="Antonio M."/>
            <person name="Oren A."/>
            <person name="Chaudhuri R.R."/>
            <person name="La Ragione R."/>
            <person name="Hildebrand F."/>
            <person name="Pallen M.J."/>
        </authorList>
    </citation>
    <scope>NUCLEOTIDE SEQUENCE</scope>
    <source>
        <strain evidence="1">ChiHjej12B11-9195</strain>
    </source>
</reference>
<gene>
    <name evidence="1" type="ORF">H9821_03385</name>
</gene>
<dbReference type="EMBL" id="DXCN01000031">
    <property type="protein sequence ID" value="HIY94695.1"/>
    <property type="molecule type" value="Genomic_DNA"/>
</dbReference>